<organism evidence="2">
    <name type="scientific">viral metagenome</name>
    <dbReference type="NCBI Taxonomy" id="1070528"/>
    <lineage>
        <taxon>unclassified sequences</taxon>
        <taxon>metagenomes</taxon>
        <taxon>organismal metagenomes</taxon>
    </lineage>
</organism>
<dbReference type="EMBL" id="MN739922">
    <property type="protein sequence ID" value="QHT77880.1"/>
    <property type="molecule type" value="Genomic_DNA"/>
</dbReference>
<keyword evidence="1" id="KW-0472">Membrane</keyword>
<keyword evidence="1" id="KW-0812">Transmembrane</keyword>
<proteinExistence type="predicted"/>
<dbReference type="AlphaFoldDB" id="A0A6C0HBX1"/>
<keyword evidence="1" id="KW-1133">Transmembrane helix</keyword>
<name>A0A6C0HBX1_9ZZZZ</name>
<evidence type="ECO:0000313" key="2">
    <source>
        <dbReference type="EMBL" id="QHT77880.1"/>
    </source>
</evidence>
<sequence>MNYILLFQKMEYPRLIENTAKNYLYQTLKQCHNNRVTVYYYVFNITIFVLFVSILGLTLYYCKKNRMSDVEKRKKMLRDQQYILSKIKFYKDEVVENKTKMSDITDLPVPGNYMV</sequence>
<protein>
    <submittedName>
        <fullName evidence="2">Uncharacterized protein</fullName>
    </submittedName>
</protein>
<evidence type="ECO:0000256" key="1">
    <source>
        <dbReference type="SAM" id="Phobius"/>
    </source>
</evidence>
<accession>A0A6C0HBX1</accession>
<feature type="transmembrane region" description="Helical" evidence="1">
    <location>
        <begin position="38"/>
        <end position="62"/>
    </location>
</feature>
<reference evidence="2" key="1">
    <citation type="journal article" date="2020" name="Nature">
        <title>Giant virus diversity and host interactions through global metagenomics.</title>
        <authorList>
            <person name="Schulz F."/>
            <person name="Roux S."/>
            <person name="Paez-Espino D."/>
            <person name="Jungbluth S."/>
            <person name="Walsh D.A."/>
            <person name="Denef V.J."/>
            <person name="McMahon K.D."/>
            <person name="Konstantinidis K.T."/>
            <person name="Eloe-Fadrosh E.A."/>
            <person name="Kyrpides N.C."/>
            <person name="Woyke T."/>
        </authorList>
    </citation>
    <scope>NUCLEOTIDE SEQUENCE</scope>
    <source>
        <strain evidence="2">GVMAG-M-3300023179-90</strain>
    </source>
</reference>